<gene>
    <name evidence="1" type="ORF">KIN20_037078</name>
</gene>
<name>A0AAD5RDS1_PARTN</name>
<sequence>MIRCEAKVFRSCANVAKRFRLDQPTDTNNPNVASGFSPQYGNIPINQTLAPNNQVASQISSSSSSIPSLLPQNWNVHQISPNVASFNFMASPHFGYLAQIPLQTPVNHSLFRHQDSSQVQQNVMNNQSLFLQFQNVLQISTFPIYAAYSEGVVPSIHNLYSPATFPSTSQFCLPHSGGGMPAQAMNLEVKTSTFDFRSVESCPDLKSDFLACTYVVVLQEESEFEKVS</sequence>
<accession>A0AAD5RDS1</accession>
<protein>
    <submittedName>
        <fullName evidence="1">Uncharacterized protein</fullName>
    </submittedName>
</protein>
<dbReference type="AlphaFoldDB" id="A0AAD5RDS1"/>
<proteinExistence type="predicted"/>
<reference evidence="1" key="1">
    <citation type="submission" date="2021-06" db="EMBL/GenBank/DDBJ databases">
        <title>Parelaphostrongylus tenuis whole genome reference sequence.</title>
        <authorList>
            <person name="Garwood T.J."/>
            <person name="Larsen P.A."/>
            <person name="Fountain-Jones N.M."/>
            <person name="Garbe J.R."/>
            <person name="Macchietto M.G."/>
            <person name="Kania S.A."/>
            <person name="Gerhold R.W."/>
            <person name="Richards J.E."/>
            <person name="Wolf T.M."/>
        </authorList>
    </citation>
    <scope>NUCLEOTIDE SEQUENCE</scope>
    <source>
        <strain evidence="1">MNPRO001-30</strain>
        <tissue evidence="1">Meninges</tissue>
    </source>
</reference>
<evidence type="ECO:0000313" key="1">
    <source>
        <dbReference type="EMBL" id="KAJ1374394.1"/>
    </source>
</evidence>
<keyword evidence="2" id="KW-1185">Reference proteome</keyword>
<dbReference type="Proteomes" id="UP001196413">
    <property type="component" value="Unassembled WGS sequence"/>
</dbReference>
<comment type="caution">
    <text evidence="1">The sequence shown here is derived from an EMBL/GenBank/DDBJ whole genome shotgun (WGS) entry which is preliminary data.</text>
</comment>
<organism evidence="1 2">
    <name type="scientific">Parelaphostrongylus tenuis</name>
    <name type="common">Meningeal worm</name>
    <dbReference type="NCBI Taxonomy" id="148309"/>
    <lineage>
        <taxon>Eukaryota</taxon>
        <taxon>Metazoa</taxon>
        <taxon>Ecdysozoa</taxon>
        <taxon>Nematoda</taxon>
        <taxon>Chromadorea</taxon>
        <taxon>Rhabditida</taxon>
        <taxon>Rhabditina</taxon>
        <taxon>Rhabditomorpha</taxon>
        <taxon>Strongyloidea</taxon>
        <taxon>Metastrongylidae</taxon>
        <taxon>Parelaphostrongylus</taxon>
    </lineage>
</organism>
<dbReference type="EMBL" id="JAHQIW010007457">
    <property type="protein sequence ID" value="KAJ1374394.1"/>
    <property type="molecule type" value="Genomic_DNA"/>
</dbReference>
<evidence type="ECO:0000313" key="2">
    <source>
        <dbReference type="Proteomes" id="UP001196413"/>
    </source>
</evidence>